<feature type="compositionally biased region" description="Pro residues" evidence="1">
    <location>
        <begin position="130"/>
        <end position="153"/>
    </location>
</feature>
<dbReference type="EMBL" id="LR824009">
    <property type="protein sequence ID" value="CAD0197221.1"/>
    <property type="molecule type" value="Genomic_DNA"/>
</dbReference>
<proteinExistence type="predicted"/>
<feature type="region of interest" description="Disordered" evidence="1">
    <location>
        <begin position="127"/>
        <end position="157"/>
    </location>
</feature>
<protein>
    <submittedName>
        <fullName evidence="2">Uncharacterized protein</fullName>
    </submittedName>
</protein>
<accession>A0A9N8KR26</accession>
<keyword evidence="3" id="KW-1185">Reference proteome</keyword>
<organism evidence="2 3">
    <name type="scientific">Chrysodeixis includens</name>
    <name type="common">Soybean looper</name>
    <name type="synonym">Pseudoplusia includens</name>
    <dbReference type="NCBI Taxonomy" id="689277"/>
    <lineage>
        <taxon>Eukaryota</taxon>
        <taxon>Metazoa</taxon>
        <taxon>Ecdysozoa</taxon>
        <taxon>Arthropoda</taxon>
        <taxon>Hexapoda</taxon>
        <taxon>Insecta</taxon>
        <taxon>Pterygota</taxon>
        <taxon>Neoptera</taxon>
        <taxon>Endopterygota</taxon>
        <taxon>Lepidoptera</taxon>
        <taxon>Glossata</taxon>
        <taxon>Ditrysia</taxon>
        <taxon>Noctuoidea</taxon>
        <taxon>Noctuidae</taxon>
        <taxon>Plusiinae</taxon>
        <taxon>Chrysodeixis</taxon>
    </lineage>
</organism>
<evidence type="ECO:0000256" key="1">
    <source>
        <dbReference type="SAM" id="MobiDB-lite"/>
    </source>
</evidence>
<evidence type="ECO:0000313" key="2">
    <source>
        <dbReference type="EMBL" id="CAD0197221.1"/>
    </source>
</evidence>
<reference evidence="2" key="1">
    <citation type="submission" date="2021-12" db="EMBL/GenBank/DDBJ databases">
        <authorList>
            <person name="King R."/>
        </authorList>
    </citation>
    <scope>NUCLEOTIDE SEQUENCE</scope>
</reference>
<dbReference type="Proteomes" id="UP001154114">
    <property type="component" value="Chromosome 6"/>
</dbReference>
<name>A0A9N8KR26_CHRIL</name>
<dbReference type="AlphaFoldDB" id="A0A9N8KR26"/>
<gene>
    <name evidence="2" type="ORF">CINC_LOCUS11506</name>
</gene>
<sequence>MADEDYLTALPIHILSVSSYIRSGMSPLPTEKCHENKRRASQCKTSTSKESTYKESGFRLLQSPCRAEEYDTRSYDGNGEVDECCSHSGCREEGRRVILYQHLRTLMHPVWQRPRQAKAALALTRFRVPPGEPPTPPPPRPPPAPSSALPPSPGYQSRCRCNFRK</sequence>
<evidence type="ECO:0000313" key="3">
    <source>
        <dbReference type="Proteomes" id="UP001154114"/>
    </source>
</evidence>